<dbReference type="EMBL" id="CM044704">
    <property type="protein sequence ID" value="KAI5665382.1"/>
    <property type="molecule type" value="Genomic_DNA"/>
</dbReference>
<evidence type="ECO:0000313" key="1">
    <source>
        <dbReference type="EMBL" id="KAI5665382.1"/>
    </source>
</evidence>
<dbReference type="Proteomes" id="UP001060085">
    <property type="component" value="Linkage Group LG04"/>
</dbReference>
<keyword evidence="2" id="KW-1185">Reference proteome</keyword>
<sequence length="746" mass="82779">MADEFSYSVQLGLQLSKRIYYGKNHPPPPPPAPLVMDRKKSDTISYVPTALMVYAVITEPSIVDNPDIRSYQPYVHGRCEPPALIPIHMQGINMEIDCFLDTAFVNMTGTWRLHCVDASKTCDCRIAVPMGEQGSILGVEVECPTKSYSSQLVTLEETKDAHKAKDGFLLKRQIYTLKVPQVSGGSIISVKVRWSQKLLYQDDQFCLNVPFSFQPYVNPVGKKVPKREKILLNVNFDVGLEIFCRSSSHNLKEVRRRAGKIGFSYEKEVPAWSMKDFSFLFNVSSRDIFGSVLLQSPSRHDFDQRDMFCLYLYPGNGSTRQVFRKEIVFIVDISASMKGCPLENVKTAVVAALSKLNRADTFNIIAFNGNSSLFSSSMEQANKETIQNAIQWINRNFIADGGTNILLPISQALKVISKSSEIISLIFLITDGTVEDELDVCDVVKGQLTTGDLSSPRICTFGIGSYCNHYFLQALAQIGRGYYDAAFDVDSINFRLERLFSQASSVIVADLCFNSLGDLDSLELYPINLPDLSSGSPLIVSGRYAGKFPETFNVDGTLADLSKFSVNAKVQNAKDIPLERVFAKRRIDTLTACAWLSGSKQDKDKIARISLQTGVPSEYTNMIMVETNKQQAGKLDAVTEQREEKSLQRIIVLRSLGSGFGNLKATIDNLPPETAEPKLHETSEMILKAASNLCGRMVDRCCCMCFIQCCGRLNDQCAIVLAQICTALACFECISFCAEVCDLCSG</sequence>
<name>A0ACC0AWG1_CATRO</name>
<accession>A0ACC0AWG1</accession>
<proteinExistence type="predicted"/>
<protein>
    <submittedName>
        <fullName evidence="1">Uncharacterized protein</fullName>
    </submittedName>
</protein>
<reference evidence="2" key="1">
    <citation type="journal article" date="2023" name="Nat. Plants">
        <title>Single-cell RNA sequencing provides a high-resolution roadmap for understanding the multicellular compartmentation of specialized metabolism.</title>
        <authorList>
            <person name="Sun S."/>
            <person name="Shen X."/>
            <person name="Li Y."/>
            <person name="Li Y."/>
            <person name="Wang S."/>
            <person name="Li R."/>
            <person name="Zhang H."/>
            <person name="Shen G."/>
            <person name="Guo B."/>
            <person name="Wei J."/>
            <person name="Xu J."/>
            <person name="St-Pierre B."/>
            <person name="Chen S."/>
            <person name="Sun C."/>
        </authorList>
    </citation>
    <scope>NUCLEOTIDE SEQUENCE [LARGE SCALE GENOMIC DNA]</scope>
</reference>
<gene>
    <name evidence="1" type="ORF">M9H77_15235</name>
</gene>
<comment type="caution">
    <text evidence="1">The sequence shown here is derived from an EMBL/GenBank/DDBJ whole genome shotgun (WGS) entry which is preliminary data.</text>
</comment>
<organism evidence="1 2">
    <name type="scientific">Catharanthus roseus</name>
    <name type="common">Madagascar periwinkle</name>
    <name type="synonym">Vinca rosea</name>
    <dbReference type="NCBI Taxonomy" id="4058"/>
    <lineage>
        <taxon>Eukaryota</taxon>
        <taxon>Viridiplantae</taxon>
        <taxon>Streptophyta</taxon>
        <taxon>Embryophyta</taxon>
        <taxon>Tracheophyta</taxon>
        <taxon>Spermatophyta</taxon>
        <taxon>Magnoliopsida</taxon>
        <taxon>eudicotyledons</taxon>
        <taxon>Gunneridae</taxon>
        <taxon>Pentapetalae</taxon>
        <taxon>asterids</taxon>
        <taxon>lamiids</taxon>
        <taxon>Gentianales</taxon>
        <taxon>Apocynaceae</taxon>
        <taxon>Rauvolfioideae</taxon>
        <taxon>Vinceae</taxon>
        <taxon>Catharanthinae</taxon>
        <taxon>Catharanthus</taxon>
    </lineage>
</organism>
<evidence type="ECO:0000313" key="2">
    <source>
        <dbReference type="Proteomes" id="UP001060085"/>
    </source>
</evidence>